<evidence type="ECO:0000313" key="3">
    <source>
        <dbReference type="Proteomes" id="UP001201701"/>
    </source>
</evidence>
<protein>
    <submittedName>
        <fullName evidence="2">Beta-lactamase family protein</fullName>
    </submittedName>
</protein>
<gene>
    <name evidence="2" type="ORF">L4923_20865</name>
</gene>
<name>A0ABS9QJA1_9HYPH</name>
<dbReference type="SUPFAM" id="SSF56601">
    <property type="entry name" value="beta-lactamase/transpeptidase-like"/>
    <property type="match status" value="1"/>
</dbReference>
<feature type="domain" description="Beta-lactamase-related" evidence="1">
    <location>
        <begin position="20"/>
        <end position="375"/>
    </location>
</feature>
<dbReference type="InterPro" id="IPR001466">
    <property type="entry name" value="Beta-lactam-related"/>
</dbReference>
<evidence type="ECO:0000259" key="1">
    <source>
        <dbReference type="Pfam" id="PF00144"/>
    </source>
</evidence>
<dbReference type="PANTHER" id="PTHR43283">
    <property type="entry name" value="BETA-LACTAMASE-RELATED"/>
    <property type="match status" value="1"/>
</dbReference>
<proteinExistence type="predicted"/>
<dbReference type="InterPro" id="IPR050789">
    <property type="entry name" value="Diverse_Enzym_Activities"/>
</dbReference>
<comment type="caution">
    <text evidence="2">The sequence shown here is derived from an EMBL/GenBank/DDBJ whole genome shotgun (WGS) entry which is preliminary data.</text>
</comment>
<dbReference type="Pfam" id="PF00144">
    <property type="entry name" value="Beta-lactamase"/>
    <property type="match status" value="1"/>
</dbReference>
<dbReference type="Proteomes" id="UP001201701">
    <property type="component" value="Unassembled WGS sequence"/>
</dbReference>
<keyword evidence="3" id="KW-1185">Reference proteome</keyword>
<dbReference type="PANTHER" id="PTHR43283:SF3">
    <property type="entry name" value="BETA-LACTAMASE FAMILY PROTEIN (AFU_ORTHOLOGUE AFUA_5G07500)"/>
    <property type="match status" value="1"/>
</dbReference>
<dbReference type="Gene3D" id="3.40.710.10">
    <property type="entry name" value="DD-peptidase/beta-lactamase superfamily"/>
    <property type="match status" value="1"/>
</dbReference>
<dbReference type="RefSeq" id="WP_239368804.1">
    <property type="nucleotide sequence ID" value="NZ_JAKREW010000025.1"/>
</dbReference>
<reference evidence="2 3" key="1">
    <citation type="submission" date="2022-02" db="EMBL/GenBank/DDBJ databases">
        <title>Draft genome sequence of Mezorhizobium retamae strain IRAMC:0171 isolated from Retama raetam nodules.</title>
        <authorList>
            <person name="Bengaied R."/>
            <person name="Sbissi I."/>
            <person name="Huber K."/>
            <person name="Ghodbane F."/>
            <person name="Nouioui I."/>
            <person name="Tarhouni M."/>
            <person name="Gtari M."/>
        </authorList>
    </citation>
    <scope>NUCLEOTIDE SEQUENCE [LARGE SCALE GENOMIC DNA]</scope>
    <source>
        <strain evidence="2 3">IRAMC:0171</strain>
    </source>
</reference>
<dbReference type="InterPro" id="IPR012338">
    <property type="entry name" value="Beta-lactam/transpept-like"/>
</dbReference>
<organism evidence="2 3">
    <name type="scientific">Mesorhizobium retamae</name>
    <dbReference type="NCBI Taxonomy" id="2912854"/>
    <lineage>
        <taxon>Bacteria</taxon>
        <taxon>Pseudomonadati</taxon>
        <taxon>Pseudomonadota</taxon>
        <taxon>Alphaproteobacteria</taxon>
        <taxon>Hyphomicrobiales</taxon>
        <taxon>Phyllobacteriaceae</taxon>
        <taxon>Mesorhizobium</taxon>
    </lineage>
</organism>
<evidence type="ECO:0000313" key="2">
    <source>
        <dbReference type="EMBL" id="MCG7507492.1"/>
    </source>
</evidence>
<dbReference type="EMBL" id="JAKREW010000025">
    <property type="protein sequence ID" value="MCG7507492.1"/>
    <property type="molecule type" value="Genomic_DNA"/>
</dbReference>
<sequence length="391" mass="42048">MLTASVASAYALDNKSHRSLDAAIDRAIAEKRIVGAVVAVARNGQIVYRRAAGLSDREAGTGMREDAIFRLASITKPIVTATLMRLVEDGVLTLDDPVTRWLPDFRPRIEDGSEPAITVRQLLTHTSGLSYRFIEPADSAYARLDVSDGLDQPGLSIDANLGRLQQVALLFRPGTNWRYSLGIDVLGAVIAKASNKTLPEAVRDTVLAPLELTDTDFKVSDPARLVTPYADGRPEPVRMKDGTEIPIGENVARFAPSRALDPASYPSVGAGMVGTADDILRFLETVRAGGAPILKQETVVAMMKDQVGAQAQAQGPGWGFGYGWAVLDDPELAHTPQSRGTIQWGGAYGHSWFVDPARKLTVVALTNTAFEGMSGAFPTDVRNAVYADFQD</sequence>
<accession>A0ABS9QJA1</accession>